<dbReference type="EMBL" id="JRPN01000014">
    <property type="protein sequence ID" value="KGT79075.1"/>
    <property type="molecule type" value="Genomic_DNA"/>
</dbReference>
<dbReference type="STRING" id="375.BKD09_RS36900"/>
<evidence type="ECO:0000313" key="3">
    <source>
        <dbReference type="Proteomes" id="UP000030377"/>
    </source>
</evidence>
<feature type="region of interest" description="Disordered" evidence="1">
    <location>
        <begin position="1"/>
        <end position="23"/>
    </location>
</feature>
<evidence type="ECO:0000313" key="2">
    <source>
        <dbReference type="EMBL" id="KGT79075.1"/>
    </source>
</evidence>
<gene>
    <name evidence="2" type="ORF">MA20_17150</name>
</gene>
<protein>
    <submittedName>
        <fullName evidence="2">Uncharacterized protein</fullName>
    </submittedName>
</protein>
<comment type="caution">
    <text evidence="2">The sequence shown here is derived from an EMBL/GenBank/DDBJ whole genome shotgun (WGS) entry which is preliminary data.</text>
</comment>
<proteinExistence type="predicted"/>
<dbReference type="AlphaFoldDB" id="A0A0A3XXG9"/>
<reference evidence="2 3" key="1">
    <citation type="submission" date="2014-09" db="EMBL/GenBank/DDBJ databases">
        <title>Draft genome of Bradyrhizobium japonicum Is-34.</title>
        <authorList>
            <person name="Tsurumaru H."/>
            <person name="Yamakawa T."/>
            <person name="Hashimoto S."/>
            <person name="Okizaki K."/>
            <person name="Kanesaki Y."/>
            <person name="Yoshikawa H."/>
            <person name="Yajima S."/>
        </authorList>
    </citation>
    <scope>NUCLEOTIDE SEQUENCE [LARGE SCALE GENOMIC DNA]</scope>
    <source>
        <strain evidence="2 3">Is-34</strain>
    </source>
</reference>
<dbReference type="RefSeq" id="WP_041955876.1">
    <property type="nucleotide sequence ID" value="NZ_JANUDC010000001.1"/>
</dbReference>
<organism evidence="2 3">
    <name type="scientific">Bradyrhizobium japonicum</name>
    <dbReference type="NCBI Taxonomy" id="375"/>
    <lineage>
        <taxon>Bacteria</taxon>
        <taxon>Pseudomonadati</taxon>
        <taxon>Pseudomonadota</taxon>
        <taxon>Alphaproteobacteria</taxon>
        <taxon>Hyphomicrobiales</taxon>
        <taxon>Nitrobacteraceae</taxon>
        <taxon>Bradyrhizobium</taxon>
    </lineage>
</organism>
<evidence type="ECO:0000256" key="1">
    <source>
        <dbReference type="SAM" id="MobiDB-lite"/>
    </source>
</evidence>
<sequence>MTRASGRAEGRSTTRKSNRAAQAARQPCFVLEINQRPVLAFSASSLRSARARVQEAWFVEELASMRSGGRPLLCPDHVRRVRLALPAEIAAVELGRGLDEARGEDAKYGFAFLVPIDVPPN</sequence>
<dbReference type="Proteomes" id="UP000030377">
    <property type="component" value="Unassembled WGS sequence"/>
</dbReference>
<feature type="compositionally biased region" description="Basic and acidic residues" evidence="1">
    <location>
        <begin position="1"/>
        <end position="12"/>
    </location>
</feature>
<accession>A0A0A3XXG9</accession>
<name>A0A0A3XXG9_BRAJP</name>